<feature type="domain" description="HTH cro/C1-type" evidence="1">
    <location>
        <begin position="12"/>
        <end position="68"/>
    </location>
</feature>
<sequence length="70" mass="8170">MVMQMRSVFKPIIDDRGLSVSQVAKEIDYSEDILRQLYEDEMDCYPRDLLAKLCVYFGMPLSDLFTLEGQ</sequence>
<proteinExistence type="predicted"/>
<reference evidence="2" key="1">
    <citation type="journal article" date="2023" name="J. Hazard. Mater.">
        <title>Anaerobic biodegradation of pyrene and benzo[a]pyrene by a new sulfate-reducing Desulforamulus aquiferis strain DSA.</title>
        <authorList>
            <person name="Zhang Z."/>
            <person name="Sun J."/>
            <person name="Gong X."/>
            <person name="Wang C."/>
            <person name="Wang H."/>
        </authorList>
    </citation>
    <scope>NUCLEOTIDE SEQUENCE</scope>
    <source>
        <strain evidence="2">DSA</strain>
    </source>
</reference>
<dbReference type="RefSeq" id="WP_304542034.1">
    <property type="nucleotide sequence ID" value="NZ_JARPTC010000009.1"/>
</dbReference>
<dbReference type="AlphaFoldDB" id="A0AAW7ZBK3"/>
<keyword evidence="3" id="KW-1185">Reference proteome</keyword>
<reference evidence="2" key="2">
    <citation type="submission" date="2023-03" db="EMBL/GenBank/DDBJ databases">
        <authorList>
            <person name="Zhang Z."/>
        </authorList>
    </citation>
    <scope>NUCLEOTIDE SEQUENCE</scope>
    <source>
        <strain evidence="2">DSA</strain>
    </source>
</reference>
<comment type="caution">
    <text evidence="2">The sequence shown here is derived from an EMBL/GenBank/DDBJ whole genome shotgun (WGS) entry which is preliminary data.</text>
</comment>
<gene>
    <name evidence="2" type="ORF">P6N53_06755</name>
</gene>
<evidence type="ECO:0000259" key="1">
    <source>
        <dbReference type="Pfam" id="PF13443"/>
    </source>
</evidence>
<evidence type="ECO:0000313" key="2">
    <source>
        <dbReference type="EMBL" id="MDO7786920.1"/>
    </source>
</evidence>
<dbReference type="Pfam" id="PF13443">
    <property type="entry name" value="HTH_26"/>
    <property type="match status" value="1"/>
</dbReference>
<dbReference type="EMBL" id="JARPTC010000009">
    <property type="protein sequence ID" value="MDO7786920.1"/>
    <property type="molecule type" value="Genomic_DNA"/>
</dbReference>
<name>A0AAW7ZBK3_9FIRM</name>
<evidence type="ECO:0000313" key="3">
    <source>
        <dbReference type="Proteomes" id="UP001172911"/>
    </source>
</evidence>
<dbReference type="Proteomes" id="UP001172911">
    <property type="component" value="Unassembled WGS sequence"/>
</dbReference>
<dbReference type="GO" id="GO:0003677">
    <property type="term" value="F:DNA binding"/>
    <property type="evidence" value="ECO:0007669"/>
    <property type="project" value="InterPro"/>
</dbReference>
<accession>A0AAW7ZBK3</accession>
<organism evidence="2 3">
    <name type="scientific">Desulforamulus aquiferis</name>
    <dbReference type="NCBI Taxonomy" id="1397668"/>
    <lineage>
        <taxon>Bacteria</taxon>
        <taxon>Bacillati</taxon>
        <taxon>Bacillota</taxon>
        <taxon>Clostridia</taxon>
        <taxon>Eubacteriales</taxon>
        <taxon>Peptococcaceae</taxon>
        <taxon>Desulforamulus</taxon>
    </lineage>
</organism>
<protein>
    <submittedName>
        <fullName evidence="2">Helix-turn-helix transcriptional regulator</fullName>
    </submittedName>
</protein>
<dbReference type="InterPro" id="IPR001387">
    <property type="entry name" value="Cro/C1-type_HTH"/>
</dbReference>
<dbReference type="SUPFAM" id="SSF47413">
    <property type="entry name" value="lambda repressor-like DNA-binding domains"/>
    <property type="match status" value="1"/>
</dbReference>
<dbReference type="InterPro" id="IPR010982">
    <property type="entry name" value="Lambda_DNA-bd_dom_sf"/>
</dbReference>